<comment type="caution">
    <text evidence="1">The sequence shown here is derived from an EMBL/GenBank/DDBJ whole genome shotgun (WGS) entry which is preliminary data.</text>
</comment>
<name>H0E9L6_9ACTN</name>
<dbReference type="AlphaFoldDB" id="H0E9L6"/>
<dbReference type="RefSeq" id="WP_007577704.1">
    <property type="nucleotide sequence ID" value="NZ_AGUD01000262.1"/>
</dbReference>
<keyword evidence="2" id="KW-1185">Reference proteome</keyword>
<organism evidence="1 2">
    <name type="scientific">Patulibacter medicamentivorans</name>
    <dbReference type="NCBI Taxonomy" id="1097667"/>
    <lineage>
        <taxon>Bacteria</taxon>
        <taxon>Bacillati</taxon>
        <taxon>Actinomycetota</taxon>
        <taxon>Thermoleophilia</taxon>
        <taxon>Solirubrobacterales</taxon>
        <taxon>Patulibacteraceae</taxon>
        <taxon>Patulibacter</taxon>
    </lineage>
</organism>
<proteinExistence type="predicted"/>
<dbReference type="EMBL" id="AGUD01000262">
    <property type="protein sequence ID" value="EHN09658.1"/>
    <property type="molecule type" value="Genomic_DNA"/>
</dbReference>
<protein>
    <submittedName>
        <fullName evidence="1">Uncharacterized protein</fullName>
    </submittedName>
</protein>
<reference evidence="1 2" key="1">
    <citation type="journal article" date="2013" name="Biodegradation">
        <title>Quantitative proteomic analysis of ibuprofen-degrading Patulibacter sp. strain I11.</title>
        <authorList>
            <person name="Almeida B."/>
            <person name="Kjeldal H."/>
            <person name="Lolas I."/>
            <person name="Knudsen A.D."/>
            <person name="Carvalho G."/>
            <person name="Nielsen K.L."/>
            <person name="Barreto Crespo M.T."/>
            <person name="Stensballe A."/>
            <person name="Nielsen J.L."/>
        </authorList>
    </citation>
    <scope>NUCLEOTIDE SEQUENCE [LARGE SCALE GENOMIC DNA]</scope>
    <source>
        <strain evidence="1 2">I11</strain>
    </source>
</reference>
<accession>H0E9L6</accession>
<evidence type="ECO:0000313" key="2">
    <source>
        <dbReference type="Proteomes" id="UP000005143"/>
    </source>
</evidence>
<evidence type="ECO:0000313" key="1">
    <source>
        <dbReference type="EMBL" id="EHN09658.1"/>
    </source>
</evidence>
<sequence length="190" mass="19254">MNPLSALAAALRDEGGLLAAATVDPAPDADRFASADLRGPRASAIGDELPVAIEATREAELLHHAPERARVVRTADRDLALLAGDRLYALGLERLAAGGWVAEVEILADVVALVARLHAAPAWDLGPDHDGGTGDPAVAAERTRALWICAGAALGQGFGSPAAVLLRTAREGATPSEAALRAAAAAVATA</sequence>
<dbReference type="Proteomes" id="UP000005143">
    <property type="component" value="Unassembled WGS sequence"/>
</dbReference>
<gene>
    <name evidence="1" type="ORF">PAI11_35350</name>
</gene>